<reference evidence="1 2" key="1">
    <citation type="journal article" date="2015" name="Nat. Commun.">
        <title>Outbred genome sequencing and CRISPR/Cas9 gene editing in butterflies.</title>
        <authorList>
            <person name="Li X."/>
            <person name="Fan D."/>
            <person name="Zhang W."/>
            <person name="Liu G."/>
            <person name="Zhang L."/>
            <person name="Zhao L."/>
            <person name="Fang X."/>
            <person name="Chen L."/>
            <person name="Dong Y."/>
            <person name="Chen Y."/>
            <person name="Ding Y."/>
            <person name="Zhao R."/>
            <person name="Feng M."/>
            <person name="Zhu Y."/>
            <person name="Feng Y."/>
            <person name="Jiang X."/>
            <person name="Zhu D."/>
            <person name="Xiang H."/>
            <person name="Feng X."/>
            <person name="Li S."/>
            <person name="Wang J."/>
            <person name="Zhang G."/>
            <person name="Kronforst M.R."/>
            <person name="Wang W."/>
        </authorList>
    </citation>
    <scope>NUCLEOTIDE SEQUENCE [LARGE SCALE GENOMIC DNA]</scope>
    <source>
        <strain evidence="1">Ya'a_city_454_Px</strain>
        <tissue evidence="1">Whole body</tissue>
    </source>
</reference>
<gene>
    <name evidence="1" type="ORF">RR46_07090</name>
</gene>
<accession>A0A194Q668</accession>
<keyword evidence="2" id="KW-1185">Reference proteome</keyword>
<dbReference type="AlphaFoldDB" id="A0A194Q668"/>
<dbReference type="Proteomes" id="UP000053268">
    <property type="component" value="Unassembled WGS sequence"/>
</dbReference>
<evidence type="ECO:0000313" key="2">
    <source>
        <dbReference type="Proteomes" id="UP000053268"/>
    </source>
</evidence>
<name>A0A194Q668_PAPXU</name>
<evidence type="ECO:0000313" key="1">
    <source>
        <dbReference type="EMBL" id="KPJ00500.1"/>
    </source>
</evidence>
<sequence length="106" mass="11418">MSDRGFGDQASRNVVKNPLLSTAVIGVSLEDLTHNAVLLPAVPNQELITRQALTTTLVLQHVDLYTVTTSSLVPDMNVLSCAAIRPNGVDVMRSRPGIQGVVCYSW</sequence>
<proteinExistence type="predicted"/>
<organism evidence="1 2">
    <name type="scientific">Papilio xuthus</name>
    <name type="common">Asian swallowtail butterfly</name>
    <dbReference type="NCBI Taxonomy" id="66420"/>
    <lineage>
        <taxon>Eukaryota</taxon>
        <taxon>Metazoa</taxon>
        <taxon>Ecdysozoa</taxon>
        <taxon>Arthropoda</taxon>
        <taxon>Hexapoda</taxon>
        <taxon>Insecta</taxon>
        <taxon>Pterygota</taxon>
        <taxon>Neoptera</taxon>
        <taxon>Endopterygota</taxon>
        <taxon>Lepidoptera</taxon>
        <taxon>Glossata</taxon>
        <taxon>Ditrysia</taxon>
        <taxon>Papilionoidea</taxon>
        <taxon>Papilionidae</taxon>
        <taxon>Papilioninae</taxon>
        <taxon>Papilio</taxon>
    </lineage>
</organism>
<dbReference type="EMBL" id="KQ459463">
    <property type="protein sequence ID" value="KPJ00500.1"/>
    <property type="molecule type" value="Genomic_DNA"/>
</dbReference>
<protein>
    <submittedName>
        <fullName evidence="1">Uncharacterized protein</fullName>
    </submittedName>
</protein>